<comment type="caution">
    <text evidence="2">The sequence shown here is derived from an EMBL/GenBank/DDBJ whole genome shotgun (WGS) entry which is preliminary data.</text>
</comment>
<dbReference type="Proteomes" id="UP001501844">
    <property type="component" value="Unassembled WGS sequence"/>
</dbReference>
<name>A0ABP8FNF1_9BACT</name>
<keyword evidence="1" id="KW-1133">Transmembrane helix</keyword>
<proteinExistence type="predicted"/>
<organism evidence="2 3">
    <name type="scientific">Nibribacter koreensis</name>
    <dbReference type="NCBI Taxonomy" id="1084519"/>
    <lineage>
        <taxon>Bacteria</taxon>
        <taxon>Pseudomonadati</taxon>
        <taxon>Bacteroidota</taxon>
        <taxon>Cytophagia</taxon>
        <taxon>Cytophagales</taxon>
        <taxon>Hymenobacteraceae</taxon>
        <taxon>Nibribacter</taxon>
    </lineage>
</organism>
<protein>
    <submittedName>
        <fullName evidence="2">Uncharacterized protein</fullName>
    </submittedName>
</protein>
<gene>
    <name evidence="2" type="ORF">GCM10023183_23520</name>
</gene>
<sequence>MPSTLNPGNVALEAGAGAGSAGFGAAGFSGSAAGRTGALFLMSISGSGSWAFLGSGFSSAPAGFFPMFNSAASALACMDEANSLDSILNCSGVIFEVGLFSTSTPFFSRNSTTVEVLMFKVVATCLSLIVLSSDMLNMLLFLFGSVLIT</sequence>
<keyword evidence="1" id="KW-0472">Membrane</keyword>
<reference evidence="3" key="1">
    <citation type="journal article" date="2019" name="Int. J. Syst. Evol. Microbiol.">
        <title>The Global Catalogue of Microorganisms (GCM) 10K type strain sequencing project: providing services to taxonomists for standard genome sequencing and annotation.</title>
        <authorList>
            <consortium name="The Broad Institute Genomics Platform"/>
            <consortium name="The Broad Institute Genome Sequencing Center for Infectious Disease"/>
            <person name="Wu L."/>
            <person name="Ma J."/>
        </authorList>
    </citation>
    <scope>NUCLEOTIDE SEQUENCE [LARGE SCALE GENOMIC DNA]</scope>
    <source>
        <strain evidence="3">JCM 17917</strain>
    </source>
</reference>
<keyword evidence="1" id="KW-0812">Transmembrane</keyword>
<evidence type="ECO:0000313" key="2">
    <source>
        <dbReference type="EMBL" id="GAA4307536.1"/>
    </source>
</evidence>
<evidence type="ECO:0000313" key="3">
    <source>
        <dbReference type="Proteomes" id="UP001501844"/>
    </source>
</evidence>
<keyword evidence="3" id="KW-1185">Reference proteome</keyword>
<feature type="transmembrane region" description="Helical" evidence="1">
    <location>
        <begin position="117"/>
        <end position="143"/>
    </location>
</feature>
<dbReference type="EMBL" id="BAABGX010000002">
    <property type="protein sequence ID" value="GAA4307536.1"/>
    <property type="molecule type" value="Genomic_DNA"/>
</dbReference>
<accession>A0ABP8FNF1</accession>
<evidence type="ECO:0000256" key="1">
    <source>
        <dbReference type="SAM" id="Phobius"/>
    </source>
</evidence>